<name>A0A820N8T4_9BILA</name>
<protein>
    <submittedName>
        <fullName evidence="3">Uncharacterized protein</fullName>
    </submittedName>
</protein>
<comment type="caution">
    <text evidence="3">The sequence shown here is derived from an EMBL/GenBank/DDBJ whole genome shotgun (WGS) entry which is preliminary data.</text>
</comment>
<reference evidence="3" key="1">
    <citation type="submission" date="2021-02" db="EMBL/GenBank/DDBJ databases">
        <authorList>
            <person name="Nowell W R."/>
        </authorList>
    </citation>
    <scope>NUCLEOTIDE SEQUENCE</scope>
</reference>
<dbReference type="EMBL" id="CAJNRG010005146">
    <property type="protein sequence ID" value="CAF2072815.1"/>
    <property type="molecule type" value="Genomic_DNA"/>
</dbReference>
<evidence type="ECO:0000256" key="1">
    <source>
        <dbReference type="SAM" id="MobiDB-lite"/>
    </source>
</evidence>
<evidence type="ECO:0000313" key="4">
    <source>
        <dbReference type="Proteomes" id="UP000663842"/>
    </source>
</evidence>
<dbReference type="Proteomes" id="UP000663842">
    <property type="component" value="Unassembled WGS sequence"/>
</dbReference>
<dbReference type="Proteomes" id="UP000663887">
    <property type="component" value="Unassembled WGS sequence"/>
</dbReference>
<gene>
    <name evidence="3" type="ORF">UXM345_LOCUS37587</name>
    <name evidence="2" type="ORF">XDN619_LOCUS12922</name>
</gene>
<feature type="region of interest" description="Disordered" evidence="1">
    <location>
        <begin position="1"/>
        <end position="30"/>
    </location>
</feature>
<dbReference type="EMBL" id="CAJOBF010020931">
    <property type="protein sequence ID" value="CAF4384712.1"/>
    <property type="molecule type" value="Genomic_DNA"/>
</dbReference>
<proteinExistence type="predicted"/>
<feature type="compositionally biased region" description="Acidic residues" evidence="1">
    <location>
        <begin position="13"/>
        <end position="23"/>
    </location>
</feature>
<organism evidence="3 4">
    <name type="scientific">Rotaria magnacalcarata</name>
    <dbReference type="NCBI Taxonomy" id="392030"/>
    <lineage>
        <taxon>Eukaryota</taxon>
        <taxon>Metazoa</taxon>
        <taxon>Spiralia</taxon>
        <taxon>Gnathifera</taxon>
        <taxon>Rotifera</taxon>
        <taxon>Eurotatoria</taxon>
        <taxon>Bdelloidea</taxon>
        <taxon>Philodinida</taxon>
        <taxon>Philodinidae</taxon>
        <taxon>Rotaria</taxon>
    </lineage>
</organism>
<feature type="non-terminal residue" evidence="3">
    <location>
        <position position="108"/>
    </location>
</feature>
<sequence length="108" mass="12332">MEVIEVAQYESDKSDEEVAEESDGINGNESVPKKKKLTRCWIKEGTFDNAGEASIEDKWSKHYTNHTEKGRMVYYRCKKAKLRGSQCTLSIPGGPKVAHQRKNRIFPL</sequence>
<dbReference type="AlphaFoldDB" id="A0A820N8T4"/>
<accession>A0A820N8T4</accession>
<evidence type="ECO:0000313" key="3">
    <source>
        <dbReference type="EMBL" id="CAF4384712.1"/>
    </source>
</evidence>
<evidence type="ECO:0000313" key="2">
    <source>
        <dbReference type="EMBL" id="CAF2072815.1"/>
    </source>
</evidence>